<sequence length="181" mass="21004">MEMENNDPKEKDKLKKKKKKKRKTAVSKSKKKLEVEGRLDIDPAVSLIPYNYPDTNLFMANDDVLSAPEGSPPLACIDNTSLLDTKVWPPWFANIHTSFAVLKLPGQWGMFLMYFTLLEGHNNFEKVVPHMHLKVLTGMTKEWWMYWKSIQPDWHNASMVKGPLSYNHCQSEGTEWEHLTK</sequence>
<reference evidence="2" key="1">
    <citation type="submission" date="2023-06" db="EMBL/GenBank/DDBJ databases">
        <authorList>
            <consortium name="Lawrence Berkeley National Laboratory"/>
            <person name="Ahrendt S."/>
            <person name="Sahu N."/>
            <person name="Indic B."/>
            <person name="Wong-Bajracharya J."/>
            <person name="Merenyi Z."/>
            <person name="Ke H.-M."/>
            <person name="Monk M."/>
            <person name="Kocsube S."/>
            <person name="Drula E."/>
            <person name="Lipzen A."/>
            <person name="Balint B."/>
            <person name="Henrissat B."/>
            <person name="Andreopoulos B."/>
            <person name="Martin F.M."/>
            <person name="Harder C.B."/>
            <person name="Rigling D."/>
            <person name="Ford K.L."/>
            <person name="Foster G.D."/>
            <person name="Pangilinan J."/>
            <person name="Papanicolaou A."/>
            <person name="Barry K."/>
            <person name="LaButti K."/>
            <person name="Viragh M."/>
            <person name="Koriabine M."/>
            <person name="Yan M."/>
            <person name="Riley R."/>
            <person name="Champramary S."/>
            <person name="Plett K.L."/>
            <person name="Tsai I.J."/>
            <person name="Slot J."/>
            <person name="Sipos G."/>
            <person name="Plett J."/>
            <person name="Nagy L.G."/>
            <person name="Grigoriev I.V."/>
        </authorList>
    </citation>
    <scope>NUCLEOTIDE SEQUENCE</scope>
    <source>
        <strain evidence="2">FPL87.14</strain>
    </source>
</reference>
<feature type="compositionally biased region" description="Basic residues" evidence="1">
    <location>
        <begin position="14"/>
        <end position="31"/>
    </location>
</feature>
<name>A0AA39MDC5_9AGAR</name>
<evidence type="ECO:0000256" key="1">
    <source>
        <dbReference type="SAM" id="MobiDB-lite"/>
    </source>
</evidence>
<dbReference type="EMBL" id="JAUEPT010000237">
    <property type="protein sequence ID" value="KAK0429544.1"/>
    <property type="molecule type" value="Genomic_DNA"/>
</dbReference>
<feature type="compositionally biased region" description="Basic and acidic residues" evidence="1">
    <location>
        <begin position="1"/>
        <end position="13"/>
    </location>
</feature>
<feature type="region of interest" description="Disordered" evidence="1">
    <location>
        <begin position="1"/>
        <end position="32"/>
    </location>
</feature>
<comment type="caution">
    <text evidence="2">The sequence shown here is derived from an EMBL/GenBank/DDBJ whole genome shotgun (WGS) entry which is preliminary data.</text>
</comment>
<protein>
    <submittedName>
        <fullName evidence="2">Uncharacterized protein</fullName>
    </submittedName>
</protein>
<evidence type="ECO:0000313" key="3">
    <source>
        <dbReference type="Proteomes" id="UP001175226"/>
    </source>
</evidence>
<organism evidence="2 3">
    <name type="scientific">Armillaria borealis</name>
    <dbReference type="NCBI Taxonomy" id="47425"/>
    <lineage>
        <taxon>Eukaryota</taxon>
        <taxon>Fungi</taxon>
        <taxon>Dikarya</taxon>
        <taxon>Basidiomycota</taxon>
        <taxon>Agaricomycotina</taxon>
        <taxon>Agaricomycetes</taxon>
        <taxon>Agaricomycetidae</taxon>
        <taxon>Agaricales</taxon>
        <taxon>Marasmiineae</taxon>
        <taxon>Physalacriaceae</taxon>
        <taxon>Armillaria</taxon>
    </lineage>
</organism>
<dbReference type="Proteomes" id="UP001175226">
    <property type="component" value="Unassembled WGS sequence"/>
</dbReference>
<dbReference type="AlphaFoldDB" id="A0AA39MDC5"/>
<proteinExistence type="predicted"/>
<keyword evidence="3" id="KW-1185">Reference proteome</keyword>
<evidence type="ECO:0000313" key="2">
    <source>
        <dbReference type="EMBL" id="KAK0429544.1"/>
    </source>
</evidence>
<accession>A0AA39MDC5</accession>
<gene>
    <name evidence="2" type="ORF">EV421DRAFT_1745423</name>
</gene>